<keyword evidence="5" id="KW-0732">Signal</keyword>
<dbReference type="Pfam" id="PF21105">
    <property type="entry name" value="DyP_N"/>
    <property type="match status" value="1"/>
</dbReference>
<evidence type="ECO:0000256" key="1">
    <source>
        <dbReference type="ARBA" id="ARBA00001970"/>
    </source>
</evidence>
<dbReference type="PROSITE" id="PS51404">
    <property type="entry name" value="DYP_PEROXIDASE"/>
    <property type="match status" value="1"/>
</dbReference>
<evidence type="ECO:0000256" key="7">
    <source>
        <dbReference type="ARBA" id="ARBA00023004"/>
    </source>
</evidence>
<dbReference type="InterPro" id="IPR048328">
    <property type="entry name" value="Dyp_perox_C"/>
</dbReference>
<dbReference type="SUPFAM" id="SSF54909">
    <property type="entry name" value="Dimeric alpha+beta barrel"/>
    <property type="match status" value="1"/>
</dbReference>
<dbReference type="PANTHER" id="PTHR30521:SF4">
    <property type="entry name" value="DEFERROCHELATASE"/>
    <property type="match status" value="1"/>
</dbReference>
<comment type="cofactor">
    <cofactor evidence="1">
        <name>heme b</name>
        <dbReference type="ChEBI" id="CHEBI:60344"/>
    </cofactor>
</comment>
<evidence type="ECO:0000259" key="9">
    <source>
        <dbReference type="Pfam" id="PF20628"/>
    </source>
</evidence>
<keyword evidence="4" id="KW-0479">Metal-binding</keyword>
<keyword evidence="2 11" id="KW-0575">Peroxidase</keyword>
<evidence type="ECO:0000313" key="11">
    <source>
        <dbReference type="EMBL" id="KAK7015876.1"/>
    </source>
</evidence>
<evidence type="ECO:0000256" key="4">
    <source>
        <dbReference type="ARBA" id="ARBA00022723"/>
    </source>
</evidence>
<feature type="domain" description="DyP dimeric alpha+beta barrel" evidence="10">
    <location>
        <begin position="127"/>
        <end position="268"/>
    </location>
</feature>
<comment type="caution">
    <text evidence="11">The sequence shown here is derived from an EMBL/GenBank/DDBJ whole genome shotgun (WGS) entry which is preliminary data.</text>
</comment>
<dbReference type="NCBIfam" id="TIGR01413">
    <property type="entry name" value="Dyp_perox_fam"/>
    <property type="match status" value="1"/>
</dbReference>
<keyword evidence="7" id="KW-0408">Iron</keyword>
<dbReference type="Pfam" id="PF20628">
    <property type="entry name" value="Dyp_perox_C"/>
    <property type="match status" value="1"/>
</dbReference>
<keyword evidence="3" id="KW-0349">Heme</keyword>
<evidence type="ECO:0000256" key="6">
    <source>
        <dbReference type="ARBA" id="ARBA00023002"/>
    </source>
</evidence>
<reference evidence="11 12" key="1">
    <citation type="submission" date="2024-01" db="EMBL/GenBank/DDBJ databases">
        <title>A draft genome for a cacao thread blight-causing isolate of Paramarasmius palmivorus.</title>
        <authorList>
            <person name="Baruah I.K."/>
            <person name="Bukari Y."/>
            <person name="Amoako-Attah I."/>
            <person name="Meinhardt L.W."/>
            <person name="Bailey B.A."/>
            <person name="Cohen S.P."/>
        </authorList>
    </citation>
    <scope>NUCLEOTIDE SEQUENCE [LARGE SCALE GENOMIC DNA]</scope>
    <source>
        <strain evidence="11 12">GH-12</strain>
    </source>
</reference>
<accession>A0AAW0ASD2</accession>
<keyword evidence="12" id="KW-1185">Reference proteome</keyword>
<evidence type="ECO:0000256" key="8">
    <source>
        <dbReference type="ARBA" id="ARBA00025737"/>
    </source>
</evidence>
<dbReference type="Proteomes" id="UP001383192">
    <property type="component" value="Unassembled WGS sequence"/>
</dbReference>
<organism evidence="11 12">
    <name type="scientific">Paramarasmius palmivorus</name>
    <dbReference type="NCBI Taxonomy" id="297713"/>
    <lineage>
        <taxon>Eukaryota</taxon>
        <taxon>Fungi</taxon>
        <taxon>Dikarya</taxon>
        <taxon>Basidiomycota</taxon>
        <taxon>Agaricomycotina</taxon>
        <taxon>Agaricomycetes</taxon>
        <taxon>Agaricomycetidae</taxon>
        <taxon>Agaricales</taxon>
        <taxon>Marasmiineae</taxon>
        <taxon>Marasmiaceae</taxon>
        <taxon>Paramarasmius</taxon>
    </lineage>
</organism>
<dbReference type="GO" id="GO:0005829">
    <property type="term" value="C:cytosol"/>
    <property type="evidence" value="ECO:0007669"/>
    <property type="project" value="TreeGrafter"/>
</dbReference>
<sequence length="508" mass="54747">MCVLIVSVSTFITYGHLRNRRADNTLDYVGGRGNATASGVGMRLPFVALAIGLLVQYSTVSVASRIKQKRAASILIDPAPQPDLPSASEARVASTGEGLNLDDIQGDILQVLSFVLHIVADISAHRIGMKKNKELFFFFSIQDVATFKSKLGTDIHDLITPTTQLLDTAIQPTTAVNIAFSQIGLTALGVSDDLSDSDFTQGQFVDAAGLGDASTDSWVQGFTDKSVHGVFLIASDTLANVNDGLANIQSILGNSITEIHRLQGAARPGNEEGHEHFGYMDGISQPHVQGFEDGPRPGQTTIQAGIILTGEAGDDLLDSRPAWTKGGSFLAFRQLQQRVPEFDKFVSDNALSVPGLSAQENTDLFGARMVGRWKSGAPIDLAPLRDDKDLANDQDRNNDFTYEHPEDAGFDISTNQTFCPFAAHVRKTNPRATINIRPQNHIIRAGIPYGPEVTDAEASAQASSDSADLERGLAFVSYQSIIGNGFAFIQKSWANNPPFPFFDGRVPE</sequence>
<evidence type="ECO:0000256" key="3">
    <source>
        <dbReference type="ARBA" id="ARBA00022617"/>
    </source>
</evidence>
<dbReference type="PANTHER" id="PTHR30521">
    <property type="entry name" value="DEFERROCHELATASE/PEROXIDASE"/>
    <property type="match status" value="1"/>
</dbReference>
<dbReference type="EMBL" id="JAYKXP010000303">
    <property type="protein sequence ID" value="KAK7015876.1"/>
    <property type="molecule type" value="Genomic_DNA"/>
</dbReference>
<keyword evidence="6" id="KW-0560">Oxidoreductase</keyword>
<evidence type="ECO:0000256" key="5">
    <source>
        <dbReference type="ARBA" id="ARBA00022729"/>
    </source>
</evidence>
<dbReference type="GO" id="GO:0004601">
    <property type="term" value="F:peroxidase activity"/>
    <property type="evidence" value="ECO:0007669"/>
    <property type="project" value="UniProtKB-KW"/>
</dbReference>
<dbReference type="InterPro" id="IPR006314">
    <property type="entry name" value="Dyp_peroxidase"/>
</dbReference>
<dbReference type="GO" id="GO:0046872">
    <property type="term" value="F:metal ion binding"/>
    <property type="evidence" value="ECO:0007669"/>
    <property type="project" value="UniProtKB-KW"/>
</dbReference>
<dbReference type="AlphaFoldDB" id="A0AAW0ASD2"/>
<evidence type="ECO:0000256" key="2">
    <source>
        <dbReference type="ARBA" id="ARBA00022559"/>
    </source>
</evidence>
<evidence type="ECO:0000259" key="10">
    <source>
        <dbReference type="Pfam" id="PF21105"/>
    </source>
</evidence>
<name>A0AAW0ASD2_9AGAR</name>
<protein>
    <submittedName>
        <fullName evidence="11">Dye-decolorizing heme-containing peroxidase</fullName>
    </submittedName>
</protein>
<dbReference type="GO" id="GO:0020037">
    <property type="term" value="F:heme binding"/>
    <property type="evidence" value="ECO:0007669"/>
    <property type="project" value="InterPro"/>
</dbReference>
<evidence type="ECO:0000313" key="12">
    <source>
        <dbReference type="Proteomes" id="UP001383192"/>
    </source>
</evidence>
<dbReference type="InterPro" id="IPR049509">
    <property type="entry name" value="DyP_N"/>
</dbReference>
<proteinExistence type="inferred from homology"/>
<dbReference type="InterPro" id="IPR011008">
    <property type="entry name" value="Dimeric_a/b-barrel"/>
</dbReference>
<feature type="domain" description="Dyp-type peroxidase C-terminal" evidence="9">
    <location>
        <begin position="290"/>
        <end position="493"/>
    </location>
</feature>
<comment type="similarity">
    <text evidence="8">Belongs to the DyP-type peroxidase family.</text>
</comment>
<gene>
    <name evidence="11" type="primary">DyP1_6</name>
    <name evidence="11" type="ORF">VNI00_019018</name>
</gene>